<dbReference type="EMBL" id="CP031044">
    <property type="protein sequence ID" value="QDZ23834.1"/>
    <property type="molecule type" value="Genomic_DNA"/>
</dbReference>
<dbReference type="Gene3D" id="3.30.70.330">
    <property type="match status" value="3"/>
</dbReference>
<feature type="compositionally biased region" description="Basic and acidic residues" evidence="4">
    <location>
        <begin position="479"/>
        <end position="488"/>
    </location>
</feature>
<dbReference type="InterPro" id="IPR034454">
    <property type="entry name" value="MEI2-like_RRM3"/>
</dbReference>
<organism evidence="6 7">
    <name type="scientific">Chloropicon primus</name>
    <dbReference type="NCBI Taxonomy" id="1764295"/>
    <lineage>
        <taxon>Eukaryota</taxon>
        <taxon>Viridiplantae</taxon>
        <taxon>Chlorophyta</taxon>
        <taxon>Chloropicophyceae</taxon>
        <taxon>Chloropicales</taxon>
        <taxon>Chloropicaceae</taxon>
        <taxon>Chloropicon</taxon>
    </lineage>
</organism>
<dbReference type="PANTHER" id="PTHR23189">
    <property type="entry name" value="RNA RECOGNITION MOTIF-CONTAINING"/>
    <property type="match status" value="1"/>
</dbReference>
<dbReference type="InterPro" id="IPR012677">
    <property type="entry name" value="Nucleotide-bd_a/b_plait_sf"/>
</dbReference>
<evidence type="ECO:0000256" key="1">
    <source>
        <dbReference type="ARBA" id="ARBA00022737"/>
    </source>
</evidence>
<dbReference type="GO" id="GO:0003723">
    <property type="term" value="F:RNA binding"/>
    <property type="evidence" value="ECO:0007669"/>
    <property type="project" value="UniProtKB-UniRule"/>
</dbReference>
<dbReference type="CDD" id="cd12531">
    <property type="entry name" value="RRM3_MEI2_like"/>
    <property type="match status" value="1"/>
</dbReference>
<dbReference type="STRING" id="1764295.A0A5B8MVZ8"/>
<evidence type="ECO:0000256" key="4">
    <source>
        <dbReference type="SAM" id="MobiDB-lite"/>
    </source>
</evidence>
<evidence type="ECO:0000256" key="2">
    <source>
        <dbReference type="ARBA" id="ARBA00022884"/>
    </source>
</evidence>
<evidence type="ECO:0000313" key="7">
    <source>
        <dbReference type="Proteomes" id="UP000316726"/>
    </source>
</evidence>
<feature type="compositionally biased region" description="Low complexity" evidence="4">
    <location>
        <begin position="668"/>
        <end position="681"/>
    </location>
</feature>
<evidence type="ECO:0000313" key="6">
    <source>
        <dbReference type="EMBL" id="QDZ23834.1"/>
    </source>
</evidence>
<evidence type="ECO:0000256" key="3">
    <source>
        <dbReference type="PROSITE-ProRule" id="PRU00176"/>
    </source>
</evidence>
<gene>
    <name evidence="6" type="ORF">A3770_11p63520</name>
</gene>
<dbReference type="CDD" id="cd12524">
    <property type="entry name" value="RRM1_MEI2_like"/>
    <property type="match status" value="1"/>
</dbReference>
<reference evidence="6 7" key="1">
    <citation type="submission" date="2018-07" db="EMBL/GenBank/DDBJ databases">
        <title>The complete nuclear genome of the prasinophyte Chloropicon primus (CCMP1205).</title>
        <authorList>
            <person name="Pombert J.-F."/>
            <person name="Otis C."/>
            <person name="Turmel M."/>
            <person name="Lemieux C."/>
        </authorList>
    </citation>
    <scope>NUCLEOTIDE SEQUENCE [LARGE SCALE GENOMIC DNA]</scope>
    <source>
        <strain evidence="6 7">CCMP1205</strain>
    </source>
</reference>
<keyword evidence="1" id="KW-0677">Repeat</keyword>
<keyword evidence="7" id="KW-1185">Reference proteome</keyword>
<dbReference type="Pfam" id="PF04059">
    <property type="entry name" value="RRM_2"/>
    <property type="match status" value="1"/>
</dbReference>
<feature type="compositionally biased region" description="Polar residues" evidence="4">
    <location>
        <begin position="465"/>
        <end position="475"/>
    </location>
</feature>
<dbReference type="SMART" id="SM00360">
    <property type="entry name" value="RRM"/>
    <property type="match status" value="2"/>
</dbReference>
<feature type="region of interest" description="Disordered" evidence="4">
    <location>
        <begin position="138"/>
        <end position="159"/>
    </location>
</feature>
<dbReference type="InterPro" id="IPR007201">
    <property type="entry name" value="Mei2-like_Rrm_C"/>
</dbReference>
<name>A0A5B8MVZ8_9CHLO</name>
<feature type="region of interest" description="Disordered" evidence="4">
    <location>
        <begin position="447"/>
        <end position="503"/>
    </location>
</feature>
<protein>
    <submittedName>
        <fullName evidence="6">RNA-binding protein</fullName>
    </submittedName>
</protein>
<feature type="region of interest" description="Disordered" evidence="4">
    <location>
        <begin position="647"/>
        <end position="701"/>
    </location>
</feature>
<sequence length="701" mass="78608">MSHMLNIDNETEWEGLVSDLLVDEGGQGERSSSALSDLQNSWGGRMVEGQQHQRHVSVPRETLNAVLGEEGEAGFSQGHHAGHRSYYSDQQNPFHQGVSIRPPQTFLGQPHRQGSSAEDVAFAAFSQGPEVEAYRGIQAQRGSSRSPQSMPPQNMPTQNMPTQFGGQMDYMNRQVNSDMLLHTQNVGGGGSIDLEDLDTTMDSLGGVQSHALGSNFTLQSDHEYTSRTLFVRNISSNTEDPELIDLFGAYGDIRDMYSACKYRGFVMISFFDERSAMAAMECLQGKSLRRRKMDIHFSIPKENQTDCGMLILFNVEQSMPNTVIANLFQAFGEIKSMKSLHIQQTYQSARTTVRMIEYYDERHAAAALKSLNNTELWNRRIKIQFGRVGRVLNMQRMQRMQPNPQNQHSPSAGQSISAAAVDYDAGDHHVHQVRPEARYSANVMGVQGNMDAPPHGVGSSRGFVYNQSPPGQQQGRFPYDNRSREQHRMSKRGGGESFKSKKKSHFSLNLQNIAEGKDTKTTVMIRNIPNKYTQKMLLAEVDTELQGKYNFFYLPIDFKNQCNVGYAFINLTDPLWILKLNEKFNGKRWSHFNSGKICEITYARIQGKEALVAHFRHSTLMQVDESCQPLLLNGNQEVEEIFAFAGSPNQSRKGAPQNRQHRQGGHQGQNQRMQQGMNKQNPGGVDSKSDSGSPPPLEVAN</sequence>
<dbReference type="SUPFAM" id="SSF54928">
    <property type="entry name" value="RNA-binding domain, RBD"/>
    <property type="match status" value="2"/>
</dbReference>
<accession>A0A5B8MVZ8</accession>
<dbReference type="AlphaFoldDB" id="A0A5B8MVZ8"/>
<dbReference type="InterPro" id="IPR000504">
    <property type="entry name" value="RRM_dom"/>
</dbReference>
<feature type="domain" description="RRM" evidence="5">
    <location>
        <begin position="308"/>
        <end position="388"/>
    </location>
</feature>
<dbReference type="InterPro" id="IPR034453">
    <property type="entry name" value="MEI2-like_RRM1"/>
</dbReference>
<dbReference type="Pfam" id="PF00076">
    <property type="entry name" value="RRM_1"/>
    <property type="match status" value="2"/>
</dbReference>
<proteinExistence type="predicted"/>
<evidence type="ECO:0000259" key="5">
    <source>
        <dbReference type="PROSITE" id="PS50102"/>
    </source>
</evidence>
<dbReference type="Proteomes" id="UP000316726">
    <property type="component" value="Chromosome 11"/>
</dbReference>
<dbReference type="InterPro" id="IPR035979">
    <property type="entry name" value="RBD_domain_sf"/>
</dbReference>
<dbReference type="PROSITE" id="PS50102">
    <property type="entry name" value="RRM"/>
    <property type="match status" value="2"/>
</dbReference>
<keyword evidence="2 3" id="KW-0694">RNA-binding</keyword>
<dbReference type="OrthoDB" id="417481at2759"/>
<feature type="domain" description="RRM" evidence="5">
    <location>
        <begin position="227"/>
        <end position="300"/>
    </location>
</feature>